<feature type="region of interest" description="Disordered" evidence="4">
    <location>
        <begin position="1"/>
        <end position="44"/>
    </location>
</feature>
<dbReference type="InterPro" id="IPR001845">
    <property type="entry name" value="HTH_ArsR_DNA-bd_dom"/>
</dbReference>
<dbReference type="PANTHER" id="PTHR33154">
    <property type="entry name" value="TRANSCRIPTIONAL REGULATOR, ARSR FAMILY"/>
    <property type="match status" value="1"/>
</dbReference>
<reference evidence="7" key="1">
    <citation type="submission" date="2023-07" db="EMBL/GenBank/DDBJ databases">
        <title>30 novel species of actinomycetes from the DSMZ collection.</title>
        <authorList>
            <person name="Nouioui I."/>
        </authorList>
    </citation>
    <scope>NUCLEOTIDE SEQUENCE [LARGE SCALE GENOMIC DNA]</scope>
    <source>
        <strain evidence="7">DSM 44915</strain>
    </source>
</reference>
<keyword evidence="3" id="KW-0804">Transcription</keyword>
<dbReference type="InterPro" id="IPR036390">
    <property type="entry name" value="WH_DNA-bd_sf"/>
</dbReference>
<sequence length="244" mass="26017">MPTDPSAADPTPEPAGTSPNPPLTTPDADRAALDDQRGRPPSRVELDARGLRALAHPVRVRLLGLLRVHGPATATRLAERLELTSGATSYHLRRLAAAGFVEEDAERGNARERWWRSAHESTSFRGLELLEKEPEAALGYLRSVVAAHALAAQQALNALETLPAAWQPVVSFSDALLRLTPGEAERMQRELYEVVGRYRRHDLNAAPDAAPAGAERVQVVLHVLPTPGGGPDDDGPGGAGEAGS</sequence>
<protein>
    <submittedName>
        <fullName evidence="6">Helix-turn-helix domain-containing protein</fullName>
    </submittedName>
</protein>
<accession>A0ABU2JQ49</accession>
<dbReference type="PANTHER" id="PTHR33154:SF15">
    <property type="entry name" value="REGULATORY PROTEIN ARSR"/>
    <property type="match status" value="1"/>
</dbReference>
<evidence type="ECO:0000313" key="7">
    <source>
        <dbReference type="Proteomes" id="UP001183410"/>
    </source>
</evidence>
<keyword evidence="2" id="KW-0238">DNA-binding</keyword>
<dbReference type="Proteomes" id="UP001183410">
    <property type="component" value="Unassembled WGS sequence"/>
</dbReference>
<keyword evidence="1" id="KW-0805">Transcription regulation</keyword>
<proteinExistence type="predicted"/>
<feature type="compositionally biased region" description="Basic and acidic residues" evidence="4">
    <location>
        <begin position="27"/>
        <end position="44"/>
    </location>
</feature>
<dbReference type="InterPro" id="IPR011991">
    <property type="entry name" value="ArsR-like_HTH"/>
</dbReference>
<dbReference type="Gene3D" id="1.10.10.10">
    <property type="entry name" value="Winged helix-like DNA-binding domain superfamily/Winged helix DNA-binding domain"/>
    <property type="match status" value="1"/>
</dbReference>
<organism evidence="6 7">
    <name type="scientific">Streptomyces chisholmiae</name>
    <dbReference type="NCBI Taxonomy" id="3075540"/>
    <lineage>
        <taxon>Bacteria</taxon>
        <taxon>Bacillati</taxon>
        <taxon>Actinomycetota</taxon>
        <taxon>Actinomycetes</taxon>
        <taxon>Kitasatosporales</taxon>
        <taxon>Streptomycetaceae</taxon>
        <taxon>Streptomyces</taxon>
    </lineage>
</organism>
<evidence type="ECO:0000256" key="3">
    <source>
        <dbReference type="ARBA" id="ARBA00023163"/>
    </source>
</evidence>
<dbReference type="InterPro" id="IPR051081">
    <property type="entry name" value="HTH_MetalResp_TranReg"/>
</dbReference>
<evidence type="ECO:0000256" key="2">
    <source>
        <dbReference type="ARBA" id="ARBA00023125"/>
    </source>
</evidence>
<evidence type="ECO:0000313" key="6">
    <source>
        <dbReference type="EMBL" id="MDT0266863.1"/>
    </source>
</evidence>
<feature type="domain" description="HTH arsR-type" evidence="5">
    <location>
        <begin position="49"/>
        <end position="135"/>
    </location>
</feature>
<dbReference type="CDD" id="cd00090">
    <property type="entry name" value="HTH_ARSR"/>
    <property type="match status" value="1"/>
</dbReference>
<dbReference type="RefSeq" id="WP_311666900.1">
    <property type="nucleotide sequence ID" value="NZ_JAVREO010000005.1"/>
</dbReference>
<keyword evidence="7" id="KW-1185">Reference proteome</keyword>
<comment type="caution">
    <text evidence="6">The sequence shown here is derived from an EMBL/GenBank/DDBJ whole genome shotgun (WGS) entry which is preliminary data.</text>
</comment>
<evidence type="ECO:0000259" key="5">
    <source>
        <dbReference type="SMART" id="SM00418"/>
    </source>
</evidence>
<dbReference type="EMBL" id="JAVREO010000005">
    <property type="protein sequence ID" value="MDT0266863.1"/>
    <property type="molecule type" value="Genomic_DNA"/>
</dbReference>
<dbReference type="Pfam" id="PF12840">
    <property type="entry name" value="HTH_20"/>
    <property type="match status" value="1"/>
</dbReference>
<name>A0ABU2JQ49_9ACTN</name>
<dbReference type="SUPFAM" id="SSF46785">
    <property type="entry name" value="Winged helix' DNA-binding domain"/>
    <property type="match status" value="1"/>
</dbReference>
<dbReference type="InterPro" id="IPR036388">
    <property type="entry name" value="WH-like_DNA-bd_sf"/>
</dbReference>
<gene>
    <name evidence="6" type="ORF">RM844_11230</name>
</gene>
<evidence type="ECO:0000256" key="1">
    <source>
        <dbReference type="ARBA" id="ARBA00023015"/>
    </source>
</evidence>
<dbReference type="SMART" id="SM00418">
    <property type="entry name" value="HTH_ARSR"/>
    <property type="match status" value="1"/>
</dbReference>
<feature type="region of interest" description="Disordered" evidence="4">
    <location>
        <begin position="225"/>
        <end position="244"/>
    </location>
</feature>
<evidence type="ECO:0000256" key="4">
    <source>
        <dbReference type="SAM" id="MobiDB-lite"/>
    </source>
</evidence>